<feature type="compositionally biased region" description="Acidic residues" evidence="1">
    <location>
        <begin position="478"/>
        <end position="497"/>
    </location>
</feature>
<evidence type="ECO:0000313" key="2">
    <source>
        <dbReference type="EMBL" id="KAF4378497.1"/>
    </source>
</evidence>
<feature type="compositionally biased region" description="Basic and acidic residues" evidence="1">
    <location>
        <begin position="468"/>
        <end position="477"/>
    </location>
</feature>
<dbReference type="AlphaFoldDB" id="A0A7J6G6N0"/>
<keyword evidence="3" id="KW-1185">Reference proteome</keyword>
<protein>
    <recommendedName>
        <fullName evidence="4">DUF4283 domain-containing protein</fullName>
    </recommendedName>
</protein>
<accession>A0A7J6G6N0</accession>
<sequence length="547" mass="62742">MLTFSLDSGNFGGDTEEIGKQRNSFKRFFQSNTNSCFLEVFQNAKGVFLKITVLKKNIVKMVIIPEEVKVKGWKEFEDCLSNLLRRKSTRRVEEIRVNENKKEELLKIKQKKVAGTNAIVTFVNWSLENQSKDVKIECKGSWIGVEGLPINLWKMKTMRKIEALCRRPLDVDKETTEMNFLPHIKLKLEGDSNGFIPQTLAVTIDNFHLVLKFFKLNEKNYRFNGGFNTLWFQDMAMCLLKDNDEGFEECSIEGTNKDDMVSENQTLAENHCVEEEVEKMGMEQAIGDSANLEGLSRTRVPNFVKSPELGAFSLLKNMCRYDHSLGREIFGRNVEGPRSEDWGFDGLHSLKPGELIYYCNKPFSLVMGRDCLATTLSDRIEKETKDYLMTRRIGSGKDEKALSVKKSHVLVINEFFKGLLGSIKPKARESFKSTIISFWEDFEMNKRMGENKVLHKDGEDEQEEEVENSEKGNRSLEEDFLELSSECDSDFGEEEEVSQNQLSLEGNQRKKGINLEDSLWDKIVESGGFGIGNSAKQRDRKAERRSE</sequence>
<proteinExistence type="predicted"/>
<reference evidence="2 3" key="1">
    <citation type="journal article" date="2020" name="bioRxiv">
        <title>Sequence and annotation of 42 cannabis genomes reveals extensive copy number variation in cannabinoid synthesis and pathogen resistance genes.</title>
        <authorList>
            <person name="Mckernan K.J."/>
            <person name="Helbert Y."/>
            <person name="Kane L.T."/>
            <person name="Ebling H."/>
            <person name="Zhang L."/>
            <person name="Liu B."/>
            <person name="Eaton Z."/>
            <person name="Mclaughlin S."/>
            <person name="Kingan S."/>
            <person name="Baybayan P."/>
            <person name="Concepcion G."/>
            <person name="Jordan M."/>
            <person name="Riva A."/>
            <person name="Barbazuk W."/>
            <person name="Harkins T."/>
        </authorList>
    </citation>
    <scope>NUCLEOTIDE SEQUENCE [LARGE SCALE GENOMIC DNA]</scope>
    <source>
        <strain evidence="3">cv. Jamaican Lion 4</strain>
        <tissue evidence="2">Leaf</tissue>
    </source>
</reference>
<dbReference type="Proteomes" id="UP000583929">
    <property type="component" value="Unassembled WGS sequence"/>
</dbReference>
<evidence type="ECO:0008006" key="4">
    <source>
        <dbReference type="Google" id="ProtNLM"/>
    </source>
</evidence>
<feature type="region of interest" description="Disordered" evidence="1">
    <location>
        <begin position="453"/>
        <end position="508"/>
    </location>
</feature>
<feature type="region of interest" description="Disordered" evidence="1">
    <location>
        <begin position="525"/>
        <end position="547"/>
    </location>
</feature>
<name>A0A7J6G6N0_CANSA</name>
<dbReference type="EMBL" id="JAATIQ010000136">
    <property type="protein sequence ID" value="KAF4378497.1"/>
    <property type="molecule type" value="Genomic_DNA"/>
</dbReference>
<comment type="caution">
    <text evidence="2">The sequence shown here is derived from an EMBL/GenBank/DDBJ whole genome shotgun (WGS) entry which is preliminary data.</text>
</comment>
<evidence type="ECO:0000313" key="3">
    <source>
        <dbReference type="Proteomes" id="UP000583929"/>
    </source>
</evidence>
<evidence type="ECO:0000256" key="1">
    <source>
        <dbReference type="SAM" id="MobiDB-lite"/>
    </source>
</evidence>
<feature type="compositionally biased region" description="Basic and acidic residues" evidence="1">
    <location>
        <begin position="536"/>
        <end position="547"/>
    </location>
</feature>
<organism evidence="2 3">
    <name type="scientific">Cannabis sativa</name>
    <name type="common">Hemp</name>
    <name type="synonym">Marijuana</name>
    <dbReference type="NCBI Taxonomy" id="3483"/>
    <lineage>
        <taxon>Eukaryota</taxon>
        <taxon>Viridiplantae</taxon>
        <taxon>Streptophyta</taxon>
        <taxon>Embryophyta</taxon>
        <taxon>Tracheophyta</taxon>
        <taxon>Spermatophyta</taxon>
        <taxon>Magnoliopsida</taxon>
        <taxon>eudicotyledons</taxon>
        <taxon>Gunneridae</taxon>
        <taxon>Pentapetalae</taxon>
        <taxon>rosids</taxon>
        <taxon>fabids</taxon>
        <taxon>Rosales</taxon>
        <taxon>Cannabaceae</taxon>
        <taxon>Cannabis</taxon>
    </lineage>
</organism>
<gene>
    <name evidence="2" type="ORF">G4B88_027557</name>
</gene>